<dbReference type="AlphaFoldDB" id="A0AAV6GML8"/>
<evidence type="ECO:0000259" key="1">
    <source>
        <dbReference type="Pfam" id="PF04589"/>
    </source>
</evidence>
<keyword evidence="3" id="KW-1185">Reference proteome</keyword>
<comment type="caution">
    <text evidence="2">The sequence shown here is derived from an EMBL/GenBank/DDBJ whole genome shotgun (WGS) entry which is preliminary data.</text>
</comment>
<evidence type="ECO:0000313" key="2">
    <source>
        <dbReference type="EMBL" id="KAG5276453.1"/>
    </source>
</evidence>
<dbReference type="Proteomes" id="UP000823561">
    <property type="component" value="Chromosome 9"/>
</dbReference>
<organism evidence="2 3">
    <name type="scientific">Alosa alosa</name>
    <name type="common">allis shad</name>
    <dbReference type="NCBI Taxonomy" id="278164"/>
    <lineage>
        <taxon>Eukaryota</taxon>
        <taxon>Metazoa</taxon>
        <taxon>Chordata</taxon>
        <taxon>Craniata</taxon>
        <taxon>Vertebrata</taxon>
        <taxon>Euteleostomi</taxon>
        <taxon>Actinopterygii</taxon>
        <taxon>Neopterygii</taxon>
        <taxon>Teleostei</taxon>
        <taxon>Clupei</taxon>
        <taxon>Clupeiformes</taxon>
        <taxon>Clupeoidei</taxon>
        <taxon>Clupeidae</taxon>
        <taxon>Alosa</taxon>
    </lineage>
</organism>
<sequence>MFMQKLSKVCCVCRVSRGGSDCNDAVALATATSAQAPVVQPVPASQQRVLVQATGSSQKSPQVQQLSVPRVQQVSQHAATAHTAYLH</sequence>
<dbReference type="Pfam" id="PF04589">
    <property type="entry name" value="RFX1_trans_act"/>
    <property type="match status" value="1"/>
</dbReference>
<reference evidence="2" key="1">
    <citation type="submission" date="2020-10" db="EMBL/GenBank/DDBJ databases">
        <title>Chromosome-scale genome assembly of the Allis shad, Alosa alosa.</title>
        <authorList>
            <person name="Margot Z."/>
            <person name="Christophe K."/>
            <person name="Cabau C."/>
            <person name="Louis A."/>
            <person name="Berthelot C."/>
            <person name="Parey E."/>
            <person name="Roest Crollius H."/>
            <person name="Montfort J."/>
            <person name="Robinson-Rechavi M."/>
            <person name="Bucao C."/>
            <person name="Bouchez O."/>
            <person name="Gislard M."/>
            <person name="Lluch J."/>
            <person name="Milhes M."/>
            <person name="Lampietro C."/>
            <person name="Lopez Roques C."/>
            <person name="Donnadieu C."/>
            <person name="Braasch I."/>
            <person name="Desvignes T."/>
            <person name="Postlethwait J."/>
            <person name="Bobe J."/>
            <person name="Guiguen Y."/>
        </authorList>
    </citation>
    <scope>NUCLEOTIDE SEQUENCE</scope>
    <source>
        <strain evidence="2">M-15738</strain>
        <tissue evidence="2">Blood</tissue>
    </source>
</reference>
<dbReference type="GO" id="GO:0003677">
    <property type="term" value="F:DNA binding"/>
    <property type="evidence" value="ECO:0007669"/>
    <property type="project" value="InterPro"/>
</dbReference>
<gene>
    <name evidence="2" type="ORF">AALO_G00132190</name>
</gene>
<accession>A0AAV6GML8</accession>
<protein>
    <recommendedName>
        <fullName evidence="1">RFX1 transcription activation region domain-containing protein</fullName>
    </recommendedName>
</protein>
<evidence type="ECO:0000313" key="3">
    <source>
        <dbReference type="Proteomes" id="UP000823561"/>
    </source>
</evidence>
<dbReference type="InterPro" id="IPR007668">
    <property type="entry name" value="RFX1_trans_act"/>
</dbReference>
<name>A0AAV6GML8_9TELE</name>
<dbReference type="GO" id="GO:0006355">
    <property type="term" value="P:regulation of DNA-templated transcription"/>
    <property type="evidence" value="ECO:0007669"/>
    <property type="project" value="InterPro"/>
</dbReference>
<dbReference type="GO" id="GO:0005634">
    <property type="term" value="C:nucleus"/>
    <property type="evidence" value="ECO:0007669"/>
    <property type="project" value="InterPro"/>
</dbReference>
<feature type="domain" description="RFX1 transcription activation region" evidence="1">
    <location>
        <begin position="17"/>
        <end position="75"/>
    </location>
</feature>
<proteinExistence type="predicted"/>
<dbReference type="EMBL" id="JADWDJ010000009">
    <property type="protein sequence ID" value="KAG5276453.1"/>
    <property type="molecule type" value="Genomic_DNA"/>
</dbReference>